<reference evidence="4" key="5">
    <citation type="submission" date="2019-04" db="EMBL/GenBank/DDBJ databases">
        <authorList>
            <person name="Bisanz J.E."/>
            <person name="Chagwedera N.D."/>
            <person name="Chawla A."/>
            <person name="Turnbaugh P.J."/>
        </authorList>
    </citation>
    <scope>NUCLEOTIDE SEQUENCE</scope>
    <source>
        <strain evidence="4">I8-5</strain>
    </source>
</reference>
<dbReference type="EMBL" id="WJMX01000003">
    <property type="protein sequence ID" value="MRH79793.1"/>
    <property type="molecule type" value="Genomic_DNA"/>
</dbReference>
<reference evidence="6 7" key="6">
    <citation type="submission" date="2019-11" db="EMBL/GenBank/DDBJ databases">
        <title>Draft genome sequence of 12 host-associated Lactobacillus reuteri rodent strains.</title>
        <authorList>
            <person name="Zhang S."/>
            <person name="Ozcam M."/>
            <person name="Van Pijkeren J.P."/>
        </authorList>
    </citation>
    <scope>NUCLEOTIDE SEQUENCE [LARGE SCALE GENOMIC DNA]</scope>
    <source>
        <strain evidence="2 6">CR</strain>
        <strain evidence="1 7">Lr4020</strain>
    </source>
</reference>
<proteinExistence type="predicted"/>
<evidence type="ECO:0000313" key="4">
    <source>
        <dbReference type="EMBL" id="TGB11971.1"/>
    </source>
</evidence>
<name>A0A1B7LQG4_LIMRT</name>
<evidence type="ECO:0000313" key="7">
    <source>
        <dbReference type="Proteomes" id="UP000472879"/>
    </source>
</evidence>
<dbReference type="Proteomes" id="UP000472879">
    <property type="component" value="Unassembled WGS sequence"/>
</dbReference>
<reference evidence="5" key="1">
    <citation type="submission" date="2017-05" db="EMBL/GenBank/DDBJ databases">
        <authorList>
            <person name="Lin X.B."/>
            <person name="Stothard P."/>
            <person name="Tasseva G."/>
            <person name="Walter J."/>
        </authorList>
    </citation>
    <scope>NUCLEOTIDE SEQUENCE [LARGE SCALE GENOMIC DNA]</scope>
    <source>
        <strain evidence="5">103v</strain>
    </source>
</reference>
<dbReference type="RefSeq" id="WP_003669184.1">
    <property type="nucleotide sequence ID" value="NZ_CP011024.1"/>
</dbReference>
<evidence type="ECO:0000313" key="1">
    <source>
        <dbReference type="EMBL" id="MRH08715.1"/>
    </source>
</evidence>
<accession>A0A1B7LQG4</accession>
<gene>
    <name evidence="1" type="primary">pduM</name>
    <name evidence="3" type="ORF">CBG21_10930</name>
    <name evidence="4" type="ORF">E5F87_03240</name>
    <name evidence="2" type="ORF">GIX77_03200</name>
    <name evidence="1" type="ORF">GIX81_04460</name>
</gene>
<dbReference type="EMBL" id="WJNA01000007">
    <property type="protein sequence ID" value="MRH08715.1"/>
    <property type="molecule type" value="Genomic_DNA"/>
</dbReference>
<evidence type="ECO:0000313" key="5">
    <source>
        <dbReference type="Proteomes" id="UP000216122"/>
    </source>
</evidence>
<dbReference type="NCBIfam" id="TIGR04493">
    <property type="entry name" value="microcomp_PduM"/>
    <property type="match status" value="1"/>
</dbReference>
<reference evidence="3" key="2">
    <citation type="submission" date="2017-05" db="EMBL/GenBank/DDBJ databases">
        <authorList>
            <person name="Song R."/>
            <person name="Chenine A.L."/>
            <person name="Ruprecht R.M."/>
        </authorList>
    </citation>
    <scope>NUCLEOTIDE SEQUENCE [LARGE SCALE GENOMIC DNA]</scope>
    <source>
        <strain evidence="3">103v</strain>
    </source>
</reference>
<evidence type="ECO:0000313" key="3">
    <source>
        <dbReference type="EMBL" id="OYS99704.1"/>
    </source>
</evidence>
<protein>
    <submittedName>
        <fullName evidence="3">Microcompartment protein PduM</fullName>
    </submittedName>
    <submittedName>
        <fullName evidence="1">PduM family microcompartment protein</fullName>
    </submittedName>
</protein>
<evidence type="ECO:0000313" key="6">
    <source>
        <dbReference type="Proteomes" id="UP000470878"/>
    </source>
</evidence>
<dbReference type="Proteomes" id="UP000470878">
    <property type="component" value="Unassembled WGS sequence"/>
</dbReference>
<reference evidence="3 5" key="3">
    <citation type="submission" date="2017-09" db="EMBL/GenBank/DDBJ databases">
        <title>Tripartite evolution among Lactobacillus johnsonii, Lactobacillus taiwanensis, Lactobacillus reuteri and their rodent host.</title>
        <authorList>
            <person name="Wang T."/>
            <person name="Knowles S."/>
            <person name="Cheng C."/>
        </authorList>
    </citation>
    <scope>NUCLEOTIDE SEQUENCE [LARGE SCALE GENOMIC DNA]</scope>
    <source>
        <strain evidence="3 5">103v</strain>
    </source>
</reference>
<dbReference type="AlphaFoldDB" id="A0A1B7LQG4"/>
<dbReference type="InterPro" id="IPR030992">
    <property type="entry name" value="PduM"/>
</dbReference>
<dbReference type="GO" id="GO:0005198">
    <property type="term" value="F:structural molecule activity"/>
    <property type="evidence" value="ECO:0007669"/>
    <property type="project" value="InterPro"/>
</dbReference>
<reference evidence="4" key="4">
    <citation type="journal article" date="2019" name="Cell Metab.">
        <title>Nutrient sensing in CD11c cells alters the gut microbiome to regulate food intake and body mass.</title>
        <authorList>
            <person name="Chagwedera N.D."/>
            <person name="Ang Q.Y."/>
            <person name="Bisanz J.E."/>
            <person name="Leong Y.A."/>
            <person name="Ganeshan K."/>
            <person name="Cai J."/>
            <person name="Patterson A.D."/>
            <person name="Turnbaugh P.J."/>
            <person name="Chawla A."/>
        </authorList>
    </citation>
    <scope>NUCLEOTIDE SEQUENCE</scope>
    <source>
        <strain evidence="4">I8-5</strain>
    </source>
</reference>
<sequence length="167" mass="19889">MDNLVQQVMQRLEERKHTSVEVTFNHQVAPPSEQIFLRNGKVILKDISIELITDLYSMEKTNAWVKWVLEGISYDVKFYFLINEQMVNFIPRMMILDWPILFVVNNESPVIASYNRIITREEIAAKPDKSILVRYQKQHITDEALDICNYKKIKIKIRTEENCIWRE</sequence>
<dbReference type="GeneID" id="77190606"/>
<dbReference type="Proteomes" id="UP000216122">
    <property type="component" value="Unassembled WGS sequence"/>
</dbReference>
<comment type="caution">
    <text evidence="3">The sequence shown here is derived from an EMBL/GenBank/DDBJ whole genome shotgun (WGS) entry which is preliminary data.</text>
</comment>
<dbReference type="EMBL" id="NGQC01000109">
    <property type="protein sequence ID" value="OYS99704.1"/>
    <property type="molecule type" value="Genomic_DNA"/>
</dbReference>
<dbReference type="OMA" id="DENCIWQ"/>
<dbReference type="Pfam" id="PF15953">
    <property type="entry name" value="PDU_like"/>
    <property type="match status" value="1"/>
</dbReference>
<dbReference type="EMBL" id="SRKR01000004">
    <property type="protein sequence ID" value="TGB11971.1"/>
    <property type="molecule type" value="Genomic_DNA"/>
</dbReference>
<dbReference type="Proteomes" id="UP000297521">
    <property type="component" value="Unassembled WGS sequence"/>
</dbReference>
<evidence type="ECO:0000313" key="2">
    <source>
        <dbReference type="EMBL" id="MRH79793.1"/>
    </source>
</evidence>
<organism evidence="3 5">
    <name type="scientific">Limosilactobacillus reuteri</name>
    <name type="common">Lactobacillus reuteri</name>
    <dbReference type="NCBI Taxonomy" id="1598"/>
    <lineage>
        <taxon>Bacteria</taxon>
        <taxon>Bacillati</taxon>
        <taxon>Bacillota</taxon>
        <taxon>Bacilli</taxon>
        <taxon>Lactobacillales</taxon>
        <taxon>Lactobacillaceae</taxon>
        <taxon>Limosilactobacillus</taxon>
    </lineage>
</organism>